<accession>A0A246BTG6</accession>
<feature type="transmembrane region" description="Helical" evidence="2">
    <location>
        <begin position="40"/>
        <end position="58"/>
    </location>
</feature>
<dbReference type="Proteomes" id="UP000197208">
    <property type="component" value="Unassembled WGS sequence"/>
</dbReference>
<feature type="region of interest" description="Disordered" evidence="1">
    <location>
        <begin position="101"/>
        <end position="123"/>
    </location>
</feature>
<dbReference type="EMBL" id="NHMK01000003">
    <property type="protein sequence ID" value="OWL98974.1"/>
    <property type="molecule type" value="Genomic_DNA"/>
</dbReference>
<name>A0A246BTG6_9DEIO</name>
<feature type="compositionally biased region" description="Pro residues" evidence="1">
    <location>
        <begin position="101"/>
        <end position="116"/>
    </location>
</feature>
<keyword evidence="4" id="KW-1185">Reference proteome</keyword>
<evidence type="ECO:0000313" key="4">
    <source>
        <dbReference type="Proteomes" id="UP000197208"/>
    </source>
</evidence>
<protein>
    <submittedName>
        <fullName evidence="3">Uncharacterized protein</fullName>
    </submittedName>
</protein>
<comment type="caution">
    <text evidence="3">The sequence shown here is derived from an EMBL/GenBank/DDBJ whole genome shotgun (WGS) entry which is preliminary data.</text>
</comment>
<evidence type="ECO:0000256" key="1">
    <source>
        <dbReference type="SAM" id="MobiDB-lite"/>
    </source>
</evidence>
<dbReference type="OrthoDB" id="9899945at2"/>
<feature type="transmembrane region" description="Helical" evidence="2">
    <location>
        <begin position="70"/>
        <end position="91"/>
    </location>
</feature>
<proteinExistence type="predicted"/>
<evidence type="ECO:0000313" key="3">
    <source>
        <dbReference type="EMBL" id="OWL98974.1"/>
    </source>
</evidence>
<keyword evidence="2" id="KW-1133">Transmembrane helix</keyword>
<reference evidence="3 4" key="1">
    <citation type="submission" date="2017-05" db="EMBL/GenBank/DDBJ databases">
        <title>De novo genome assembly of Deniococcus indicus strain DR1.</title>
        <authorList>
            <person name="Chauhan D."/>
            <person name="Yennamalli R.M."/>
            <person name="Priyadarshini R."/>
        </authorList>
    </citation>
    <scope>NUCLEOTIDE SEQUENCE [LARGE SCALE GENOMIC DNA]</scope>
    <source>
        <strain evidence="3 4">DR1</strain>
    </source>
</reference>
<sequence length="123" mass="12469">MAAELIGLQAATTIGCGLSAAFLHWAGVVTRARRVPPGKLFAEMVATFVVGAGVERGLDWVSQGALDVMSKAIGACIVGFAYGPTGLLLAARYGVQKYIPDAPPPAPLDPPDPSAPPGGDGRA</sequence>
<dbReference type="RefSeq" id="WP_088246667.1">
    <property type="nucleotide sequence ID" value="NZ_NHMK01000003.1"/>
</dbReference>
<keyword evidence="2" id="KW-0472">Membrane</keyword>
<organism evidence="3 4">
    <name type="scientific">Deinococcus indicus</name>
    <dbReference type="NCBI Taxonomy" id="223556"/>
    <lineage>
        <taxon>Bacteria</taxon>
        <taxon>Thermotogati</taxon>
        <taxon>Deinococcota</taxon>
        <taxon>Deinococci</taxon>
        <taxon>Deinococcales</taxon>
        <taxon>Deinococcaceae</taxon>
        <taxon>Deinococcus</taxon>
    </lineage>
</organism>
<feature type="transmembrane region" description="Helical" evidence="2">
    <location>
        <begin position="6"/>
        <end position="28"/>
    </location>
</feature>
<dbReference type="AlphaFoldDB" id="A0A246BTG6"/>
<evidence type="ECO:0000256" key="2">
    <source>
        <dbReference type="SAM" id="Phobius"/>
    </source>
</evidence>
<keyword evidence="2" id="KW-0812">Transmembrane</keyword>
<gene>
    <name evidence="3" type="ORF">CBQ26_00510</name>
</gene>